<comment type="caution">
    <text evidence="3">The sequence shown here is derived from an EMBL/GenBank/DDBJ whole genome shotgun (WGS) entry which is preliminary data.</text>
</comment>
<feature type="chain" id="PRO_5045193999" description="Tyr recombinase domain-containing protein" evidence="2">
    <location>
        <begin position="17"/>
        <end position="183"/>
    </location>
</feature>
<proteinExistence type="predicted"/>
<gene>
    <name evidence="3" type="ORF">PLOB_00021512</name>
</gene>
<evidence type="ECO:0000313" key="3">
    <source>
        <dbReference type="EMBL" id="CAH3112828.1"/>
    </source>
</evidence>
<dbReference type="Gene3D" id="1.10.443.10">
    <property type="entry name" value="Intergrase catalytic core"/>
    <property type="match status" value="1"/>
</dbReference>
<organism evidence="3 4">
    <name type="scientific">Porites lobata</name>
    <dbReference type="NCBI Taxonomy" id="104759"/>
    <lineage>
        <taxon>Eukaryota</taxon>
        <taxon>Metazoa</taxon>
        <taxon>Cnidaria</taxon>
        <taxon>Anthozoa</taxon>
        <taxon>Hexacorallia</taxon>
        <taxon>Scleractinia</taxon>
        <taxon>Fungiina</taxon>
        <taxon>Poritidae</taxon>
        <taxon>Porites</taxon>
    </lineage>
</organism>
<keyword evidence="2" id="KW-0732">Signal</keyword>
<dbReference type="Proteomes" id="UP001159405">
    <property type="component" value="Unassembled WGS sequence"/>
</dbReference>
<evidence type="ECO:0000313" key="4">
    <source>
        <dbReference type="Proteomes" id="UP001159405"/>
    </source>
</evidence>
<dbReference type="InterPro" id="IPR013762">
    <property type="entry name" value="Integrase-like_cat_sf"/>
</dbReference>
<dbReference type="SUPFAM" id="SSF56349">
    <property type="entry name" value="DNA breaking-rejoining enzymes"/>
    <property type="match status" value="1"/>
</dbReference>
<evidence type="ECO:0000256" key="2">
    <source>
        <dbReference type="SAM" id="SignalP"/>
    </source>
</evidence>
<evidence type="ECO:0000256" key="1">
    <source>
        <dbReference type="ARBA" id="ARBA00023172"/>
    </source>
</evidence>
<dbReference type="EMBL" id="CALNXK010000025">
    <property type="protein sequence ID" value="CAH3112828.1"/>
    <property type="molecule type" value="Genomic_DNA"/>
</dbReference>
<name>A0ABN8NKC4_9CNID</name>
<dbReference type="PANTHER" id="PTHR34605:SF3">
    <property type="entry name" value="P CELL-TYPE AGGLUTINATION PROTEIN MAP4-LIKE-RELATED"/>
    <property type="match status" value="1"/>
</dbReference>
<accession>A0ABN8NKC4</accession>
<keyword evidence="1" id="KW-0233">DNA recombination</keyword>
<dbReference type="InterPro" id="IPR011010">
    <property type="entry name" value="DNA_brk_join_enz"/>
</dbReference>
<sequence length="183" mass="20654">MLWAAFTLAFLGFLRSSEFTCNDKVFYPETHLCLRDVTFVPNIESPNYMLVLIKRSKTDPFRNGCALTLARSTTSICAVMAMKDYVLQCQPSSTGPLFTFTSGKWLTRTSLTHKLRDVLQQCGIQPQHYFSHSFRIGAATTVAATGIPAWLIKVLGRWSSDCCERYIRTPQETLLAIPKQLSM</sequence>
<protein>
    <recommendedName>
        <fullName evidence="5">Tyr recombinase domain-containing protein</fullName>
    </recommendedName>
</protein>
<dbReference type="PANTHER" id="PTHR34605">
    <property type="entry name" value="PHAGE_INTEGRASE DOMAIN-CONTAINING PROTEIN"/>
    <property type="match status" value="1"/>
</dbReference>
<reference evidence="3 4" key="1">
    <citation type="submission" date="2022-05" db="EMBL/GenBank/DDBJ databases">
        <authorList>
            <consortium name="Genoscope - CEA"/>
            <person name="William W."/>
        </authorList>
    </citation>
    <scope>NUCLEOTIDE SEQUENCE [LARGE SCALE GENOMIC DNA]</scope>
</reference>
<feature type="non-terminal residue" evidence="3">
    <location>
        <position position="183"/>
    </location>
</feature>
<keyword evidence="4" id="KW-1185">Reference proteome</keyword>
<dbReference type="InterPro" id="IPR052925">
    <property type="entry name" value="Phage_Integrase-like_Recomb"/>
</dbReference>
<evidence type="ECO:0008006" key="5">
    <source>
        <dbReference type="Google" id="ProtNLM"/>
    </source>
</evidence>
<feature type="signal peptide" evidence="2">
    <location>
        <begin position="1"/>
        <end position="16"/>
    </location>
</feature>